<dbReference type="RefSeq" id="WP_200825900.1">
    <property type="nucleotide sequence ID" value="NZ_FWXV01000009.1"/>
</dbReference>
<comment type="similarity">
    <text evidence="1">Belongs to the NADH dehydrogenase family.</text>
</comment>
<evidence type="ECO:0000313" key="8">
    <source>
        <dbReference type="Proteomes" id="UP000192674"/>
    </source>
</evidence>
<organism evidence="7 8">
    <name type="scientific">Kibdelosporangium aridum</name>
    <dbReference type="NCBI Taxonomy" id="2030"/>
    <lineage>
        <taxon>Bacteria</taxon>
        <taxon>Bacillati</taxon>
        <taxon>Actinomycetota</taxon>
        <taxon>Actinomycetes</taxon>
        <taxon>Pseudonocardiales</taxon>
        <taxon>Pseudonocardiaceae</taxon>
        <taxon>Kibdelosporangium</taxon>
    </lineage>
</organism>
<dbReference type="PANTHER" id="PTHR43706:SF45">
    <property type="entry name" value="NADH DEHYDROGENASE-LIKE PROTEIN RV1812C"/>
    <property type="match status" value="1"/>
</dbReference>
<evidence type="ECO:0000256" key="4">
    <source>
        <dbReference type="ARBA" id="ARBA00023002"/>
    </source>
</evidence>
<dbReference type="AlphaFoldDB" id="A0A1Y5Y0Z2"/>
<reference evidence="7 8" key="1">
    <citation type="submission" date="2017-04" db="EMBL/GenBank/DDBJ databases">
        <authorList>
            <person name="Afonso C.L."/>
            <person name="Miller P.J."/>
            <person name="Scott M.A."/>
            <person name="Spackman E."/>
            <person name="Goraichik I."/>
            <person name="Dimitrov K.M."/>
            <person name="Suarez D.L."/>
            <person name="Swayne D.E."/>
        </authorList>
    </citation>
    <scope>NUCLEOTIDE SEQUENCE [LARGE SCALE GENOMIC DNA]</scope>
    <source>
        <strain evidence="7 8">DSM 43828</strain>
    </source>
</reference>
<accession>A0A1Y5Y0Z2</accession>
<dbReference type="PRINTS" id="PR00469">
    <property type="entry name" value="PNDRDTASEII"/>
</dbReference>
<dbReference type="PANTHER" id="PTHR43706">
    <property type="entry name" value="NADH DEHYDROGENASE"/>
    <property type="match status" value="1"/>
</dbReference>
<dbReference type="InterPro" id="IPR045024">
    <property type="entry name" value="NDH-2"/>
</dbReference>
<keyword evidence="8" id="KW-1185">Reference proteome</keyword>
<sequence length="339" mass="36536">MTPRVVILGAGYAGLSAAGVLRGANVHLTVVNRVDHFVERVRLHQVAAGQDVKHWPLPGEGLVVGTVDGIDLENKVVHVGSQEIPYDTLVYALGSSADVDSVPGVREHAFTVADLESATKLRAQTPSEVVVVGAGLTGIETATELAEMYPRLRVNLVADGPVGGWLSARAQKHLAKVLARMDIEVHNGRVVKVCPDMVTLDTGHRLLGTVVWTAGFRVPDLAREAGLAVDDTGRIVVDDWLRSVSHPDVYAIGDAATGRRMSCQTGLPMGKYVGKVIAGRTTKPARIRYVWQNISLGRRDGVTQFTRADDSPLWAVATGRSSAWFKEFITRSAAWSARR</sequence>
<evidence type="ECO:0000259" key="6">
    <source>
        <dbReference type="Pfam" id="PF07992"/>
    </source>
</evidence>
<evidence type="ECO:0000256" key="2">
    <source>
        <dbReference type="ARBA" id="ARBA00022630"/>
    </source>
</evidence>
<keyword evidence="5" id="KW-0520">NAD</keyword>
<evidence type="ECO:0000256" key="1">
    <source>
        <dbReference type="ARBA" id="ARBA00005272"/>
    </source>
</evidence>
<dbReference type="InterPro" id="IPR023753">
    <property type="entry name" value="FAD/NAD-binding_dom"/>
</dbReference>
<proteinExistence type="inferred from homology"/>
<dbReference type="Proteomes" id="UP000192674">
    <property type="component" value="Unassembled WGS sequence"/>
</dbReference>
<evidence type="ECO:0000313" key="7">
    <source>
        <dbReference type="EMBL" id="SMD23482.1"/>
    </source>
</evidence>
<feature type="domain" description="FAD/NAD(P)-binding" evidence="6">
    <location>
        <begin position="4"/>
        <end position="269"/>
    </location>
</feature>
<dbReference type="PRINTS" id="PR00368">
    <property type="entry name" value="FADPNR"/>
</dbReference>
<dbReference type="SUPFAM" id="SSF51905">
    <property type="entry name" value="FAD/NAD(P)-binding domain"/>
    <property type="match status" value="1"/>
</dbReference>
<dbReference type="EMBL" id="FWXV01000009">
    <property type="protein sequence ID" value="SMD23482.1"/>
    <property type="molecule type" value="Genomic_DNA"/>
</dbReference>
<evidence type="ECO:0000256" key="5">
    <source>
        <dbReference type="ARBA" id="ARBA00023027"/>
    </source>
</evidence>
<keyword evidence="2" id="KW-0285">Flavoprotein</keyword>
<keyword evidence="4" id="KW-0560">Oxidoreductase</keyword>
<dbReference type="Gene3D" id="3.50.50.100">
    <property type="match status" value="1"/>
</dbReference>
<dbReference type="InterPro" id="IPR036188">
    <property type="entry name" value="FAD/NAD-bd_sf"/>
</dbReference>
<gene>
    <name evidence="7" type="ORF">SAMN05661093_08010</name>
</gene>
<dbReference type="GO" id="GO:0003954">
    <property type="term" value="F:NADH dehydrogenase activity"/>
    <property type="evidence" value="ECO:0007669"/>
    <property type="project" value="InterPro"/>
</dbReference>
<name>A0A1Y5Y0Z2_KIBAR</name>
<protein>
    <submittedName>
        <fullName evidence="7">NADH dehydrogenase, FAD-containing subunit</fullName>
    </submittedName>
</protein>
<evidence type="ECO:0000256" key="3">
    <source>
        <dbReference type="ARBA" id="ARBA00022827"/>
    </source>
</evidence>
<keyword evidence="3" id="KW-0274">FAD</keyword>
<dbReference type="Pfam" id="PF07992">
    <property type="entry name" value="Pyr_redox_2"/>
    <property type="match status" value="1"/>
</dbReference>